<dbReference type="GO" id="GO:0005960">
    <property type="term" value="C:glycine cleavage complex"/>
    <property type="evidence" value="ECO:0007669"/>
    <property type="project" value="TreeGrafter"/>
</dbReference>
<dbReference type="InterPro" id="IPR020581">
    <property type="entry name" value="GDC_P"/>
</dbReference>
<dbReference type="EMBL" id="UINC01167736">
    <property type="protein sequence ID" value="SVD70406.1"/>
    <property type="molecule type" value="Genomic_DNA"/>
</dbReference>
<name>A0A382XGX0_9ZZZZ</name>
<dbReference type="InterPro" id="IPR015422">
    <property type="entry name" value="PyrdxlP-dep_Trfase_small"/>
</dbReference>
<dbReference type="InterPro" id="IPR015424">
    <property type="entry name" value="PyrdxlP-dep_Trfase"/>
</dbReference>
<dbReference type="PANTHER" id="PTHR11773">
    <property type="entry name" value="GLYCINE DEHYDROGENASE, DECARBOXYLATING"/>
    <property type="match status" value="1"/>
</dbReference>
<dbReference type="Gene3D" id="3.90.1150.10">
    <property type="entry name" value="Aspartate Aminotransferase, domain 1"/>
    <property type="match status" value="1"/>
</dbReference>
<evidence type="ECO:0000259" key="2">
    <source>
        <dbReference type="Pfam" id="PF21478"/>
    </source>
</evidence>
<dbReference type="AlphaFoldDB" id="A0A382XGX0"/>
<evidence type="ECO:0000313" key="3">
    <source>
        <dbReference type="EMBL" id="SVD70406.1"/>
    </source>
</evidence>
<evidence type="ECO:0000256" key="1">
    <source>
        <dbReference type="ARBA" id="ARBA00022898"/>
    </source>
</evidence>
<dbReference type="GO" id="GO:0004375">
    <property type="term" value="F:glycine dehydrogenase (decarboxylating) activity"/>
    <property type="evidence" value="ECO:0007669"/>
    <property type="project" value="InterPro"/>
</dbReference>
<dbReference type="FunFam" id="3.90.1150.10:FF:000007">
    <property type="entry name" value="Glycine dehydrogenase (decarboxylating), mitochondrial"/>
    <property type="match status" value="1"/>
</dbReference>
<dbReference type="GO" id="GO:0005829">
    <property type="term" value="C:cytosol"/>
    <property type="evidence" value="ECO:0007669"/>
    <property type="project" value="TreeGrafter"/>
</dbReference>
<keyword evidence="1" id="KW-0663">Pyridoxal phosphate</keyword>
<sequence length="224" mass="24991">HSQIEVGGSQAIHAVSSAPFGSSSILPVSWAYIAMMGGNGLKKATQVAILNANYMAKILKDHYPILYRGISGFIAHEFIIDLRDLKKKSGISDEDVAKRLMDYGFHAPTMSFPVPGTLMIEPTESETKVELDKFCNSMISIKKEIMHVVSGKLDANDNPLKNAPHTAQHVTSDDWNHKYSRQQASYPAPWLKNHKYWPTVGRVDNAFGDRNLICTCPPIEEYEE</sequence>
<reference evidence="3" key="1">
    <citation type="submission" date="2018-05" db="EMBL/GenBank/DDBJ databases">
        <authorList>
            <person name="Lanie J.A."/>
            <person name="Ng W.-L."/>
            <person name="Kazmierczak K.M."/>
            <person name="Andrzejewski T.M."/>
            <person name="Davidsen T.M."/>
            <person name="Wayne K.J."/>
            <person name="Tettelin H."/>
            <person name="Glass J.I."/>
            <person name="Rusch D."/>
            <person name="Podicherti R."/>
            <person name="Tsui H.-C.T."/>
            <person name="Winkler M.E."/>
        </authorList>
    </citation>
    <scope>NUCLEOTIDE SEQUENCE</scope>
</reference>
<dbReference type="Pfam" id="PF21478">
    <property type="entry name" value="GcvP2_C"/>
    <property type="match status" value="1"/>
</dbReference>
<dbReference type="GO" id="GO:0019464">
    <property type="term" value="P:glycine decarboxylation via glycine cleavage system"/>
    <property type="evidence" value="ECO:0007669"/>
    <property type="project" value="TreeGrafter"/>
</dbReference>
<dbReference type="InterPro" id="IPR049316">
    <property type="entry name" value="GDC-P_C"/>
</dbReference>
<accession>A0A382XGX0</accession>
<proteinExistence type="predicted"/>
<organism evidence="3">
    <name type="scientific">marine metagenome</name>
    <dbReference type="NCBI Taxonomy" id="408172"/>
    <lineage>
        <taxon>unclassified sequences</taxon>
        <taxon>metagenomes</taxon>
        <taxon>ecological metagenomes</taxon>
    </lineage>
</organism>
<dbReference type="PANTHER" id="PTHR11773:SF1">
    <property type="entry name" value="GLYCINE DEHYDROGENASE (DECARBOXYLATING), MITOCHONDRIAL"/>
    <property type="match status" value="1"/>
</dbReference>
<gene>
    <name evidence="3" type="ORF">METZ01_LOCUS423260</name>
</gene>
<dbReference type="GO" id="GO:0016594">
    <property type="term" value="F:glycine binding"/>
    <property type="evidence" value="ECO:0007669"/>
    <property type="project" value="TreeGrafter"/>
</dbReference>
<dbReference type="GO" id="GO:0030170">
    <property type="term" value="F:pyridoxal phosphate binding"/>
    <property type="evidence" value="ECO:0007669"/>
    <property type="project" value="TreeGrafter"/>
</dbReference>
<feature type="domain" description="Glycine dehydrogenase C-terminal" evidence="2">
    <location>
        <begin position="44"/>
        <end position="165"/>
    </location>
</feature>
<protein>
    <recommendedName>
        <fullName evidence="2">Glycine dehydrogenase C-terminal domain-containing protein</fullName>
    </recommendedName>
</protein>
<dbReference type="SUPFAM" id="SSF53383">
    <property type="entry name" value="PLP-dependent transferases"/>
    <property type="match status" value="1"/>
</dbReference>
<feature type="non-terminal residue" evidence="3">
    <location>
        <position position="1"/>
    </location>
</feature>